<name>A0A1S1HK47_PROST</name>
<keyword evidence="3 5" id="KW-0238">DNA-binding</keyword>
<evidence type="ECO:0000313" key="9">
    <source>
        <dbReference type="Proteomes" id="UP000179588"/>
    </source>
</evidence>
<dbReference type="AlphaFoldDB" id="A0A1S1HK47"/>
<dbReference type="GO" id="GO:0015074">
    <property type="term" value="P:DNA integration"/>
    <property type="evidence" value="ECO:0007669"/>
    <property type="project" value="UniProtKB-KW"/>
</dbReference>
<dbReference type="Pfam" id="PF13356">
    <property type="entry name" value="Arm-DNA-bind_3"/>
    <property type="match status" value="1"/>
</dbReference>
<evidence type="ECO:0000256" key="5">
    <source>
        <dbReference type="PROSITE-ProRule" id="PRU01248"/>
    </source>
</evidence>
<dbReference type="InterPro" id="IPR050808">
    <property type="entry name" value="Phage_Integrase"/>
</dbReference>
<dbReference type="InterPro" id="IPR038488">
    <property type="entry name" value="Integrase_DNA-bd_sf"/>
</dbReference>
<comment type="caution">
    <text evidence="8">The sequence shown here is derived from an EMBL/GenBank/DDBJ whole genome shotgun (WGS) entry which is preliminary data.</text>
</comment>
<keyword evidence="4" id="KW-0233">DNA recombination</keyword>
<evidence type="ECO:0000256" key="1">
    <source>
        <dbReference type="ARBA" id="ARBA00008857"/>
    </source>
</evidence>
<evidence type="ECO:0000256" key="3">
    <source>
        <dbReference type="ARBA" id="ARBA00023125"/>
    </source>
</evidence>
<proteinExistence type="inferred from homology"/>
<evidence type="ECO:0000259" key="6">
    <source>
        <dbReference type="PROSITE" id="PS51898"/>
    </source>
</evidence>
<dbReference type="PANTHER" id="PTHR30629">
    <property type="entry name" value="PROPHAGE INTEGRASE"/>
    <property type="match status" value="1"/>
</dbReference>
<sequence length="396" mass="45654">MLTDTKCRTAKPKEKLYRINDFNGLYLEVKPNGKKAWRFRFQINGKSSMLALGNYPLVTLAEARSKCDDARKLVSEGINPTQAKQLDKIRKANESANTFQIIAKEWLQMKDWADVTKYRRLDMLERIVFPSIGTLPIREITSHHILKILQREVQRGAPTVAAEAKRTISSIFEFAVATLRADSDPVWAIRKALPANKTQHKKALTTDQIGQLLNNFDNSRGTFQLNYCMWLMWWTLSRPSEVAEAEWSEFDLDNALWTIPAERMKARREHIIPLPTQAITILRSLYGFTGNRKHLFPGRDSCHKPMSTNSLRQFLKARGWSGIYSPHATRTTGSTRLNELGYRPDAIEAQLAHMDSNSVRRSYNHATYLEERKIMMQDWADKLDIWVKRANLESNS</sequence>
<dbReference type="PROSITE" id="PS51898">
    <property type="entry name" value="TYR_RECOMBINASE"/>
    <property type="match status" value="1"/>
</dbReference>
<reference evidence="8 9" key="1">
    <citation type="submission" date="2016-03" db="EMBL/GenBank/DDBJ databases">
        <title>Genome sequence of Providencia stuartii strain, isolated from the salivary glands of larval Lucilia sericata.</title>
        <authorList>
            <person name="Yuan Y."/>
            <person name="Zhang Y."/>
            <person name="Fu S."/>
            <person name="Crippen T.L."/>
            <person name="Visi D."/>
            <person name="Benbow M.E."/>
            <person name="Allen M."/>
            <person name="Tomberlin J.K."/>
            <person name="Sze S.-H."/>
            <person name="Tarone A.M."/>
        </authorList>
    </citation>
    <scope>NUCLEOTIDE SEQUENCE [LARGE SCALE GENOMIC DNA]</scope>
    <source>
        <strain evidence="8 9">Crippen</strain>
    </source>
</reference>
<evidence type="ECO:0000256" key="4">
    <source>
        <dbReference type="ARBA" id="ARBA00023172"/>
    </source>
</evidence>
<dbReference type="GO" id="GO:0003677">
    <property type="term" value="F:DNA binding"/>
    <property type="evidence" value="ECO:0007669"/>
    <property type="project" value="UniProtKB-UniRule"/>
</dbReference>
<dbReference type="InterPro" id="IPR011010">
    <property type="entry name" value="DNA_brk_join_enz"/>
</dbReference>
<dbReference type="InterPro" id="IPR010998">
    <property type="entry name" value="Integrase_recombinase_N"/>
</dbReference>
<dbReference type="Gene3D" id="1.10.443.10">
    <property type="entry name" value="Intergrase catalytic core"/>
    <property type="match status" value="1"/>
</dbReference>
<keyword evidence="2" id="KW-0229">DNA integration</keyword>
<evidence type="ECO:0000256" key="2">
    <source>
        <dbReference type="ARBA" id="ARBA00022908"/>
    </source>
</evidence>
<feature type="domain" description="Core-binding (CB)" evidence="7">
    <location>
        <begin position="97"/>
        <end position="176"/>
    </location>
</feature>
<protein>
    <submittedName>
        <fullName evidence="8">Integrase</fullName>
    </submittedName>
</protein>
<keyword evidence="9" id="KW-1185">Reference proteome</keyword>
<dbReference type="InterPro" id="IPR013762">
    <property type="entry name" value="Integrase-like_cat_sf"/>
</dbReference>
<comment type="similarity">
    <text evidence="1">Belongs to the 'phage' integrase family.</text>
</comment>
<dbReference type="Pfam" id="PF00589">
    <property type="entry name" value="Phage_integrase"/>
    <property type="match status" value="1"/>
</dbReference>
<evidence type="ECO:0000313" key="8">
    <source>
        <dbReference type="EMBL" id="OHT22709.1"/>
    </source>
</evidence>
<dbReference type="CDD" id="cd00801">
    <property type="entry name" value="INT_P4_C"/>
    <property type="match status" value="1"/>
</dbReference>
<dbReference type="Gene3D" id="1.10.150.130">
    <property type="match status" value="1"/>
</dbReference>
<feature type="domain" description="Tyr recombinase" evidence="6">
    <location>
        <begin position="199"/>
        <end position="376"/>
    </location>
</feature>
<dbReference type="SUPFAM" id="SSF56349">
    <property type="entry name" value="DNA breaking-rejoining enzymes"/>
    <property type="match status" value="1"/>
</dbReference>
<dbReference type="InterPro" id="IPR044068">
    <property type="entry name" value="CB"/>
</dbReference>
<dbReference type="InterPro" id="IPR002104">
    <property type="entry name" value="Integrase_catalytic"/>
</dbReference>
<dbReference type="InterPro" id="IPR053876">
    <property type="entry name" value="Phage_int_M"/>
</dbReference>
<organism evidence="8 9">
    <name type="scientific">Providencia stuartii</name>
    <dbReference type="NCBI Taxonomy" id="588"/>
    <lineage>
        <taxon>Bacteria</taxon>
        <taxon>Pseudomonadati</taxon>
        <taxon>Pseudomonadota</taxon>
        <taxon>Gammaproteobacteria</taxon>
        <taxon>Enterobacterales</taxon>
        <taxon>Morganellaceae</taxon>
        <taxon>Providencia</taxon>
    </lineage>
</organism>
<dbReference type="Proteomes" id="UP000179588">
    <property type="component" value="Unassembled WGS sequence"/>
</dbReference>
<dbReference type="InterPro" id="IPR025166">
    <property type="entry name" value="Integrase_DNA_bind_dom"/>
</dbReference>
<dbReference type="PANTHER" id="PTHR30629:SF2">
    <property type="entry name" value="PROPHAGE INTEGRASE INTS-RELATED"/>
    <property type="match status" value="1"/>
</dbReference>
<dbReference type="Gene3D" id="3.30.160.390">
    <property type="entry name" value="Integrase, DNA-binding domain"/>
    <property type="match status" value="1"/>
</dbReference>
<dbReference type="EMBL" id="LVIE01000212">
    <property type="protein sequence ID" value="OHT22709.1"/>
    <property type="molecule type" value="Genomic_DNA"/>
</dbReference>
<evidence type="ECO:0000259" key="7">
    <source>
        <dbReference type="PROSITE" id="PS51900"/>
    </source>
</evidence>
<dbReference type="Pfam" id="PF22022">
    <property type="entry name" value="Phage_int_M"/>
    <property type="match status" value="1"/>
</dbReference>
<gene>
    <name evidence="8" type="ORF">A3Q29_09385</name>
</gene>
<accession>A0A1S1HK47</accession>
<dbReference type="PROSITE" id="PS51900">
    <property type="entry name" value="CB"/>
    <property type="match status" value="1"/>
</dbReference>
<dbReference type="GO" id="GO:0006310">
    <property type="term" value="P:DNA recombination"/>
    <property type="evidence" value="ECO:0007669"/>
    <property type="project" value="UniProtKB-KW"/>
</dbReference>